<reference evidence="1 2" key="1">
    <citation type="submission" date="2024-01" db="EMBL/GenBank/DDBJ databases">
        <title>Genome assemblies of Stephania.</title>
        <authorList>
            <person name="Yang L."/>
        </authorList>
    </citation>
    <scope>NUCLEOTIDE SEQUENCE [LARGE SCALE GENOMIC DNA]</scope>
    <source>
        <strain evidence="1">JXDWG</strain>
        <tissue evidence="1">Leaf</tissue>
    </source>
</reference>
<evidence type="ECO:0000313" key="2">
    <source>
        <dbReference type="Proteomes" id="UP001419268"/>
    </source>
</evidence>
<keyword evidence="2" id="KW-1185">Reference proteome</keyword>
<accession>A0AAP0IRD0</accession>
<dbReference type="PANTHER" id="PTHR33450:SF12">
    <property type="entry name" value="COTTON FIBER PROTEIN"/>
    <property type="match status" value="1"/>
</dbReference>
<dbReference type="PANTHER" id="PTHR33450">
    <property type="entry name" value="EMB|CAB67623.1-RELATED"/>
    <property type="match status" value="1"/>
</dbReference>
<proteinExistence type="predicted"/>
<dbReference type="InterPro" id="IPR008480">
    <property type="entry name" value="DUF761_pln"/>
</dbReference>
<comment type="caution">
    <text evidence="1">The sequence shown here is derived from an EMBL/GenBank/DDBJ whole genome shotgun (WGS) entry which is preliminary data.</text>
</comment>
<protein>
    <submittedName>
        <fullName evidence="1">Uncharacterized protein</fullName>
    </submittedName>
</protein>
<dbReference type="EMBL" id="JBBNAG010000007">
    <property type="protein sequence ID" value="KAK9120276.1"/>
    <property type="molecule type" value="Genomic_DNA"/>
</dbReference>
<organism evidence="1 2">
    <name type="scientific">Stephania cephalantha</name>
    <dbReference type="NCBI Taxonomy" id="152367"/>
    <lineage>
        <taxon>Eukaryota</taxon>
        <taxon>Viridiplantae</taxon>
        <taxon>Streptophyta</taxon>
        <taxon>Embryophyta</taxon>
        <taxon>Tracheophyta</taxon>
        <taxon>Spermatophyta</taxon>
        <taxon>Magnoliopsida</taxon>
        <taxon>Ranunculales</taxon>
        <taxon>Menispermaceae</taxon>
        <taxon>Menispermoideae</taxon>
        <taxon>Cissampelideae</taxon>
        <taxon>Stephania</taxon>
    </lineage>
</organism>
<name>A0AAP0IRD0_9MAGN</name>
<dbReference type="Pfam" id="PF05553">
    <property type="entry name" value="DUF761"/>
    <property type="match status" value="1"/>
</dbReference>
<gene>
    <name evidence="1" type="ORF">Scep_018369</name>
</gene>
<sequence length="182" mass="20578">MSVVRSIVKAKSMALKSKTSAIKTRLIILSLLKNKKVQLTAAISHKLHALIGNNNDQDKIINDDDDREDQISNSKAIVVYNYEDENSSASIELVAMGGTDDVDDKYPDLTHSLFDSDAEEEEESGTSVIDLVRNSKENAQDFSLEDDIDEVADLFIKRFHRRIKLQKLESFKSYQQMLQRGL</sequence>
<dbReference type="Proteomes" id="UP001419268">
    <property type="component" value="Unassembled WGS sequence"/>
</dbReference>
<dbReference type="AlphaFoldDB" id="A0AAP0IRD0"/>
<evidence type="ECO:0000313" key="1">
    <source>
        <dbReference type="EMBL" id="KAK9120276.1"/>
    </source>
</evidence>